<evidence type="ECO:0000313" key="3">
    <source>
        <dbReference type="Proteomes" id="UP001177140"/>
    </source>
</evidence>
<protein>
    <recommendedName>
        <fullName evidence="1">Bet v I/Major latex protein domain-containing protein</fullName>
    </recommendedName>
</protein>
<organism evidence="2 3">
    <name type="scientific">Papaver nudicaule</name>
    <name type="common">Iceland poppy</name>
    <dbReference type="NCBI Taxonomy" id="74823"/>
    <lineage>
        <taxon>Eukaryota</taxon>
        <taxon>Viridiplantae</taxon>
        <taxon>Streptophyta</taxon>
        <taxon>Embryophyta</taxon>
        <taxon>Tracheophyta</taxon>
        <taxon>Spermatophyta</taxon>
        <taxon>Magnoliopsida</taxon>
        <taxon>Ranunculales</taxon>
        <taxon>Papaveraceae</taxon>
        <taxon>Papaveroideae</taxon>
        <taxon>Papaver</taxon>
    </lineage>
</organism>
<dbReference type="Gene3D" id="3.30.530.20">
    <property type="match status" value="1"/>
</dbReference>
<dbReference type="Proteomes" id="UP001177140">
    <property type="component" value="Unassembled WGS sequence"/>
</dbReference>
<dbReference type="GO" id="GO:0006952">
    <property type="term" value="P:defense response"/>
    <property type="evidence" value="ECO:0007669"/>
    <property type="project" value="InterPro"/>
</dbReference>
<reference evidence="2" key="1">
    <citation type="submission" date="2022-03" db="EMBL/GenBank/DDBJ databases">
        <title>A functionally conserved STORR gene fusion in Papaver species that diverged 16.8 million years ago.</title>
        <authorList>
            <person name="Catania T."/>
        </authorList>
    </citation>
    <scope>NUCLEOTIDE SEQUENCE</scope>
    <source>
        <strain evidence="2">S-191538</strain>
    </source>
</reference>
<evidence type="ECO:0000259" key="1">
    <source>
        <dbReference type="Pfam" id="PF00407"/>
    </source>
</evidence>
<evidence type="ECO:0000313" key="2">
    <source>
        <dbReference type="EMBL" id="MCL7031194.1"/>
    </source>
</evidence>
<sequence length="162" mass="18114">MRFEFINDFEAHASADDVWAFYSSPNYPKQVVQLLPTILETKEILEGDGHSVGTVIRVVYLPGYVPHTYNEKIVTVDHEKRLKEVQQIEGGYLDMEFTYCMVSHEILAKECNSCIIKSAVHAEINDEAAANGSIIHNTLDGYVALARAVSKHIGEHHAKSAN</sequence>
<dbReference type="SUPFAM" id="SSF55961">
    <property type="entry name" value="Bet v1-like"/>
    <property type="match status" value="1"/>
</dbReference>
<dbReference type="EMBL" id="JAJJMA010109611">
    <property type="protein sequence ID" value="MCL7031194.1"/>
    <property type="molecule type" value="Genomic_DNA"/>
</dbReference>
<dbReference type="AlphaFoldDB" id="A0AA41S180"/>
<feature type="domain" description="Bet v I/Major latex protein" evidence="1">
    <location>
        <begin position="4"/>
        <end position="152"/>
    </location>
</feature>
<proteinExistence type="predicted"/>
<dbReference type="InterPro" id="IPR000916">
    <property type="entry name" value="Bet_v_I/MLP"/>
</dbReference>
<name>A0AA41S180_PAPNU</name>
<gene>
    <name evidence="2" type="ORF">MKW94_007082</name>
</gene>
<dbReference type="InterPro" id="IPR023393">
    <property type="entry name" value="START-like_dom_sf"/>
</dbReference>
<accession>A0AA41S180</accession>
<comment type="caution">
    <text evidence="2">The sequence shown here is derived from an EMBL/GenBank/DDBJ whole genome shotgun (WGS) entry which is preliminary data.</text>
</comment>
<dbReference type="Pfam" id="PF00407">
    <property type="entry name" value="Bet_v_1"/>
    <property type="match status" value="1"/>
</dbReference>
<keyword evidence="3" id="KW-1185">Reference proteome</keyword>